<dbReference type="Proteomes" id="UP000092741">
    <property type="component" value="Chromosome 1"/>
</dbReference>
<dbReference type="KEGG" id="vna:PN96_04370"/>
<dbReference type="EMBL" id="CP016345">
    <property type="protein sequence ID" value="ANQ12885.1"/>
    <property type="molecule type" value="Genomic_DNA"/>
</dbReference>
<sequence>MSRLFDVVRELSGQNANISISRPYISLFKGNYNHAAVLSQLVFWSSTKAKGDWFYKSNDELAEELSLSVDQIRNSVRQIKSKLGSVVTTKLKKANGVPTMHYSIDGDALVDLLFPPSEHISQMDSVDLPNGNGTSTESNRENSQNLGFGKSTDSINRSEPYTNKQISDAPSELEASEPPVICLPTNRKDQFYEVSTTQVMEWKQTYPAVNVLDQLRKMKVWSDANPRKRKTQGGMVRFITAWLGREQDKGRYLPPEEQPKQAKSDGDEIKSKVRQLEMDIDNENQHLIRVMSHGGTEQAIQASKNKIKRLSDERRELLTQLAEVNSDGGEVSWGDGFAA</sequence>
<keyword evidence="1" id="KW-0175">Coiled coil</keyword>
<feature type="compositionally biased region" description="Basic and acidic residues" evidence="2">
    <location>
        <begin position="257"/>
        <end position="268"/>
    </location>
</feature>
<dbReference type="GeneID" id="70912014"/>
<evidence type="ECO:0000313" key="3">
    <source>
        <dbReference type="EMBL" id="ANQ12885.1"/>
    </source>
</evidence>
<dbReference type="AlphaFoldDB" id="A0AAN0Y2R8"/>
<accession>A0AAN0Y2R8</accession>
<feature type="coiled-coil region" evidence="1">
    <location>
        <begin position="300"/>
        <end position="327"/>
    </location>
</feature>
<evidence type="ECO:0000256" key="1">
    <source>
        <dbReference type="SAM" id="Coils"/>
    </source>
</evidence>
<keyword evidence="4" id="KW-1185">Reference proteome</keyword>
<evidence type="ECO:0000256" key="2">
    <source>
        <dbReference type="SAM" id="MobiDB-lite"/>
    </source>
</evidence>
<gene>
    <name evidence="3" type="ORF">BA890_08920</name>
</gene>
<protein>
    <submittedName>
        <fullName evidence="3">ATPase</fullName>
    </submittedName>
</protein>
<evidence type="ECO:0000313" key="4">
    <source>
        <dbReference type="Proteomes" id="UP000092741"/>
    </source>
</evidence>
<proteinExistence type="predicted"/>
<feature type="region of interest" description="Disordered" evidence="2">
    <location>
        <begin position="248"/>
        <end position="268"/>
    </location>
</feature>
<name>A0AAN0Y2R8_VIBNA</name>
<dbReference type="RefSeq" id="WP_020335494.1">
    <property type="nucleotide sequence ID" value="NZ_ATFJ01000037.1"/>
</dbReference>
<organism evidence="3 4">
    <name type="scientific">Vibrio natriegens NBRC 15636 = ATCC 14048 = DSM 759</name>
    <dbReference type="NCBI Taxonomy" id="1219067"/>
    <lineage>
        <taxon>Bacteria</taxon>
        <taxon>Pseudomonadati</taxon>
        <taxon>Pseudomonadota</taxon>
        <taxon>Gammaproteobacteria</taxon>
        <taxon>Vibrionales</taxon>
        <taxon>Vibrionaceae</taxon>
        <taxon>Vibrio</taxon>
    </lineage>
</organism>
<feature type="region of interest" description="Disordered" evidence="2">
    <location>
        <begin position="121"/>
        <end position="181"/>
    </location>
</feature>
<feature type="compositionally biased region" description="Polar residues" evidence="2">
    <location>
        <begin position="131"/>
        <end position="168"/>
    </location>
</feature>
<reference evidence="3 4" key="1">
    <citation type="submission" date="2016-07" db="EMBL/GenBank/DDBJ databases">
        <title>Developing Vibrio natriegens as a novel, fast-growing host for biotechnology.</title>
        <authorList>
            <person name="Weinstock M.T."/>
            <person name="Hesek E.D."/>
            <person name="Wilson C.M."/>
            <person name="Gibson D.G."/>
        </authorList>
    </citation>
    <scope>NUCLEOTIDE SEQUENCE [LARGE SCALE GENOMIC DNA]</scope>
    <source>
        <strain evidence="3 4">ATCC 14048</strain>
    </source>
</reference>